<comment type="caution">
    <text evidence="1">The sequence shown here is derived from an EMBL/GenBank/DDBJ whole genome shotgun (WGS) entry which is preliminary data.</text>
</comment>
<sequence>MSIVELINNINKKVEELDLVTARKLIEENIEPLKENRTKLKKNARELFEFITQAMDSGYKSPTKQELFIISAINSQATKFDLRGLKQTIKGNEHLLLNKVAREFLNSDAKVLLEGMGAITKE</sequence>
<dbReference type="AlphaFoldDB" id="A0A5C6W682"/>
<accession>A0A5C6W682</accession>
<dbReference type="RefSeq" id="WP_146948332.1">
    <property type="nucleotide sequence ID" value="NZ_VOQF01000005.1"/>
</dbReference>
<keyword evidence="2" id="KW-1185">Reference proteome</keyword>
<dbReference type="EMBL" id="VOQF01000005">
    <property type="protein sequence ID" value="TXC91331.1"/>
    <property type="molecule type" value="Genomic_DNA"/>
</dbReference>
<proteinExistence type="predicted"/>
<evidence type="ECO:0000313" key="1">
    <source>
        <dbReference type="EMBL" id="TXC91331.1"/>
    </source>
</evidence>
<dbReference type="Proteomes" id="UP000321363">
    <property type="component" value="Unassembled WGS sequence"/>
</dbReference>
<organism evidence="1 2">
    <name type="scientific">Metabacillus litoralis</name>
    <dbReference type="NCBI Taxonomy" id="152268"/>
    <lineage>
        <taxon>Bacteria</taxon>
        <taxon>Bacillati</taxon>
        <taxon>Bacillota</taxon>
        <taxon>Bacilli</taxon>
        <taxon>Bacillales</taxon>
        <taxon>Bacillaceae</taxon>
        <taxon>Metabacillus</taxon>
    </lineage>
</organism>
<dbReference type="OrthoDB" id="2860966at2"/>
<name>A0A5C6W682_9BACI</name>
<evidence type="ECO:0000313" key="2">
    <source>
        <dbReference type="Proteomes" id="UP000321363"/>
    </source>
</evidence>
<reference evidence="1 2" key="1">
    <citation type="journal article" date="2005" name="Int. J. Syst. Evol. Microbiol.">
        <title>Bacillus litoralis sp. nov., isolated from a tidal flat of the Yellow Sea in Korea.</title>
        <authorList>
            <person name="Yoon J.H."/>
            <person name="Oh T.K."/>
        </authorList>
    </citation>
    <scope>NUCLEOTIDE SEQUENCE [LARGE SCALE GENOMIC DNA]</scope>
    <source>
        <strain evidence="1 2">SW-211</strain>
    </source>
</reference>
<gene>
    <name evidence="1" type="ORF">FS935_10595</name>
</gene>
<protein>
    <submittedName>
        <fullName evidence="1">Uncharacterized protein</fullName>
    </submittedName>
</protein>